<proteinExistence type="predicted"/>
<dbReference type="Gene3D" id="2.40.128.690">
    <property type="entry name" value="YycH protein, domain 3-like"/>
    <property type="match status" value="1"/>
</dbReference>
<dbReference type="GO" id="GO:0016020">
    <property type="term" value="C:membrane"/>
    <property type="evidence" value="ECO:0007669"/>
    <property type="project" value="InterPro"/>
</dbReference>
<reference evidence="3 4" key="1">
    <citation type="submission" date="2018-01" db="EMBL/GenBank/DDBJ databases">
        <title>The whole genome sequencing and assembly of Paenibacillus chitinolyticus KCCM 41400 strain.</title>
        <authorList>
            <person name="Kim J.-Y."/>
            <person name="Park M.-K."/>
            <person name="Lee Y.-J."/>
            <person name="Yi H."/>
            <person name="Bahn Y.-S."/>
            <person name="Kim J.F."/>
            <person name="Lee D.-W."/>
        </authorList>
    </citation>
    <scope>NUCLEOTIDE SEQUENCE [LARGE SCALE GENOMIC DNA]</scope>
    <source>
        <strain evidence="3 4">KCCM 41400</strain>
    </source>
</reference>
<dbReference type="OrthoDB" id="2388036at2"/>
<evidence type="ECO:0000313" key="5">
    <source>
        <dbReference type="Proteomes" id="UP001527202"/>
    </source>
</evidence>
<dbReference type="KEGG" id="pchi:PC41400_01935"/>
<sequence length="254" mass="29008">MNWGRAKTILILSFFFLNVVLGYLVWTGKAKQTELATDMTGVLEETNKLLKGKSIQLSHELPKEAPKLKEITFKFVESYQPNVILKLQYPFKIASLLNRISPKDDLPKTDIPKLDAYKHDPILSKKGMYVLNQMYNDYPMFDVQLKLYETDAQITSYRQAYVEVESGGEDKEQKVIPAYIAVRSLVEKFLLDGSVITDVRLGYHGQLFDSQTQYMVPNWRVTINNGDIYYVHAFNGAVEMQTASTEDAAADTKK</sequence>
<protein>
    <submittedName>
        <fullName evidence="2">Two-component system regulatory protein YycI</fullName>
    </submittedName>
</protein>
<dbReference type="InterPro" id="IPR018604">
    <property type="entry name" value="YycI-like"/>
</dbReference>
<feature type="domain" description="Regulatory protein YycH-like" evidence="1">
    <location>
        <begin position="43"/>
        <end position="234"/>
    </location>
</feature>
<dbReference type="EMBL" id="CP026520">
    <property type="protein sequence ID" value="QAV16520.1"/>
    <property type="molecule type" value="Genomic_DNA"/>
</dbReference>
<evidence type="ECO:0000313" key="3">
    <source>
        <dbReference type="EMBL" id="QAV16520.1"/>
    </source>
</evidence>
<accession>A0A410WQD4</accession>
<gene>
    <name evidence="2" type="ORF">M5X16_27630</name>
    <name evidence="3" type="ORF">PC41400_01935</name>
</gene>
<dbReference type="Pfam" id="PF09648">
    <property type="entry name" value="YycI"/>
    <property type="match status" value="1"/>
</dbReference>
<evidence type="ECO:0000313" key="4">
    <source>
        <dbReference type="Proteomes" id="UP000288943"/>
    </source>
</evidence>
<dbReference type="GeneID" id="95373572"/>
<evidence type="ECO:0000259" key="1">
    <source>
        <dbReference type="Pfam" id="PF09648"/>
    </source>
</evidence>
<name>A0A410WQD4_9BACL</name>
<dbReference type="EMBL" id="JAMDMJ010000045">
    <property type="protein sequence ID" value="MCY9599521.1"/>
    <property type="molecule type" value="Genomic_DNA"/>
</dbReference>
<dbReference type="RefSeq" id="WP_042235611.1">
    <property type="nucleotide sequence ID" value="NZ_CP026520.1"/>
</dbReference>
<evidence type="ECO:0000313" key="2">
    <source>
        <dbReference type="EMBL" id="MCY9599521.1"/>
    </source>
</evidence>
<organism evidence="3 4">
    <name type="scientific">Paenibacillus chitinolyticus</name>
    <dbReference type="NCBI Taxonomy" id="79263"/>
    <lineage>
        <taxon>Bacteria</taxon>
        <taxon>Bacillati</taxon>
        <taxon>Bacillota</taxon>
        <taxon>Bacilli</taxon>
        <taxon>Bacillales</taxon>
        <taxon>Paenibacillaceae</taxon>
        <taxon>Paenibacillus</taxon>
    </lineage>
</organism>
<reference evidence="2 5" key="2">
    <citation type="submission" date="2022-05" db="EMBL/GenBank/DDBJ databases">
        <title>Genome Sequencing of Bee-Associated Microbes.</title>
        <authorList>
            <person name="Dunlap C."/>
        </authorList>
    </citation>
    <scope>NUCLEOTIDE SEQUENCE [LARGE SCALE GENOMIC DNA]</scope>
    <source>
        <strain evidence="2 5">NRRL B-23120</strain>
    </source>
</reference>
<dbReference type="Proteomes" id="UP001527202">
    <property type="component" value="Unassembled WGS sequence"/>
</dbReference>
<dbReference type="Proteomes" id="UP000288943">
    <property type="component" value="Chromosome"/>
</dbReference>
<dbReference type="AlphaFoldDB" id="A0A410WQD4"/>
<keyword evidence="5" id="KW-1185">Reference proteome</keyword>